<accession>A0ACB7SCP8</accession>
<sequence length="106" mass="11585">MSYTDCRVYMQGVRWRRKASWESEVGDVVFGAPFFSAPSARDDLTRTAADCVAPPPADVKGRRPRPRPELARAPGWRIARLPAAPCSAAGAEIVPPAHTHIRAEFG</sequence>
<dbReference type="EMBL" id="CM023484">
    <property type="protein sequence ID" value="KAH6931841.1"/>
    <property type="molecule type" value="Genomic_DNA"/>
</dbReference>
<name>A0ACB7SCP8_HYAAI</name>
<keyword evidence="2" id="KW-1185">Reference proteome</keyword>
<dbReference type="Proteomes" id="UP000821845">
    <property type="component" value="Chromosome 4"/>
</dbReference>
<reference evidence="1" key="1">
    <citation type="submission" date="2020-05" db="EMBL/GenBank/DDBJ databases">
        <title>Large-scale comparative analyses of tick genomes elucidate their genetic diversity and vector capacities.</title>
        <authorList>
            <person name="Jia N."/>
            <person name="Wang J."/>
            <person name="Shi W."/>
            <person name="Du L."/>
            <person name="Sun Y."/>
            <person name="Zhan W."/>
            <person name="Jiang J."/>
            <person name="Wang Q."/>
            <person name="Zhang B."/>
            <person name="Ji P."/>
            <person name="Sakyi L.B."/>
            <person name="Cui X."/>
            <person name="Yuan T."/>
            <person name="Jiang B."/>
            <person name="Yang W."/>
            <person name="Lam T.T.-Y."/>
            <person name="Chang Q."/>
            <person name="Ding S."/>
            <person name="Wang X."/>
            <person name="Zhu J."/>
            <person name="Ruan X."/>
            <person name="Zhao L."/>
            <person name="Wei J."/>
            <person name="Que T."/>
            <person name="Du C."/>
            <person name="Cheng J."/>
            <person name="Dai P."/>
            <person name="Han X."/>
            <person name="Huang E."/>
            <person name="Gao Y."/>
            <person name="Liu J."/>
            <person name="Shao H."/>
            <person name="Ye R."/>
            <person name="Li L."/>
            <person name="Wei W."/>
            <person name="Wang X."/>
            <person name="Wang C."/>
            <person name="Yang T."/>
            <person name="Huo Q."/>
            <person name="Li W."/>
            <person name="Guo W."/>
            <person name="Chen H."/>
            <person name="Zhou L."/>
            <person name="Ni X."/>
            <person name="Tian J."/>
            <person name="Zhou Y."/>
            <person name="Sheng Y."/>
            <person name="Liu T."/>
            <person name="Pan Y."/>
            <person name="Xia L."/>
            <person name="Li J."/>
            <person name="Zhao F."/>
            <person name="Cao W."/>
        </authorList>
    </citation>
    <scope>NUCLEOTIDE SEQUENCE</scope>
    <source>
        <strain evidence="1">Hyas-2018</strain>
    </source>
</reference>
<evidence type="ECO:0000313" key="2">
    <source>
        <dbReference type="Proteomes" id="UP000821845"/>
    </source>
</evidence>
<protein>
    <submittedName>
        <fullName evidence="1">Uncharacterized protein</fullName>
    </submittedName>
</protein>
<evidence type="ECO:0000313" key="1">
    <source>
        <dbReference type="EMBL" id="KAH6931841.1"/>
    </source>
</evidence>
<comment type="caution">
    <text evidence="1">The sequence shown here is derived from an EMBL/GenBank/DDBJ whole genome shotgun (WGS) entry which is preliminary data.</text>
</comment>
<gene>
    <name evidence="1" type="ORF">HPB50_000906</name>
</gene>
<proteinExistence type="predicted"/>
<organism evidence="1 2">
    <name type="scientific">Hyalomma asiaticum</name>
    <name type="common">Tick</name>
    <dbReference type="NCBI Taxonomy" id="266040"/>
    <lineage>
        <taxon>Eukaryota</taxon>
        <taxon>Metazoa</taxon>
        <taxon>Ecdysozoa</taxon>
        <taxon>Arthropoda</taxon>
        <taxon>Chelicerata</taxon>
        <taxon>Arachnida</taxon>
        <taxon>Acari</taxon>
        <taxon>Parasitiformes</taxon>
        <taxon>Ixodida</taxon>
        <taxon>Ixodoidea</taxon>
        <taxon>Ixodidae</taxon>
        <taxon>Hyalomminae</taxon>
        <taxon>Hyalomma</taxon>
    </lineage>
</organism>